<comment type="caution">
    <text evidence="4">The sequence shown here is derived from an EMBL/GenBank/DDBJ whole genome shotgun (WGS) entry which is preliminary data.</text>
</comment>
<reference evidence="4 5" key="1">
    <citation type="submission" date="2019-03" db="EMBL/GenBank/DDBJ databases">
        <title>Sequencing the genomes of 1000 actinobacteria strains.</title>
        <authorList>
            <person name="Klenk H.-P."/>
        </authorList>
    </citation>
    <scope>NUCLEOTIDE SEQUENCE [LARGE SCALE GENOMIC DNA]</scope>
    <source>
        <strain evidence="4 5">DSM 18936</strain>
    </source>
</reference>
<sequence>MRALEREVVDAVYATIEPLLPEPPPHPLGCHRPRVPDRLCFWGILIRLTTGSSWVDIEAILEYRVSDTTLRSRRDEWIAAGVFDQLRDEATRAFDRIIGLDLTEVAIDGSVHKAPYGGEGTGKSPVDRGKLGWKWSIGVDRHGIPLGWSIDGANRHDVRLLETTLDAIAADGWTAEIETMHLDRGYDQPKIRRQLIDAGLPDHIIQRRRQPGDQRPKSITLGLRWIVEAANSWLSNYGQLRRSTDRKICHRHARDLPRRHRADRRQTPHLPRPLLPLTANAYPLKPLIAQVSTGGRGAD</sequence>
<dbReference type="AlphaFoldDB" id="A0A4R7HZS0"/>
<dbReference type="PANTHER" id="PTHR30007:SF0">
    <property type="entry name" value="TRANSPOSASE"/>
    <property type="match status" value="1"/>
</dbReference>
<dbReference type="GO" id="GO:0004803">
    <property type="term" value="F:transposase activity"/>
    <property type="evidence" value="ECO:0007669"/>
    <property type="project" value="InterPro"/>
</dbReference>
<feature type="domain" description="Transposase IS4-like" evidence="2">
    <location>
        <begin position="103"/>
        <end position="244"/>
    </location>
</feature>
<dbReference type="PANTHER" id="PTHR30007">
    <property type="entry name" value="PHP DOMAIN PROTEIN"/>
    <property type="match status" value="1"/>
</dbReference>
<evidence type="ECO:0000313" key="5">
    <source>
        <dbReference type="Proteomes" id="UP000294558"/>
    </source>
</evidence>
<gene>
    <name evidence="4" type="ORF">BDK89_1631</name>
</gene>
<organism evidence="4 5">
    <name type="scientific">Ilumatobacter fluminis</name>
    <dbReference type="NCBI Taxonomy" id="467091"/>
    <lineage>
        <taxon>Bacteria</taxon>
        <taxon>Bacillati</taxon>
        <taxon>Actinomycetota</taxon>
        <taxon>Acidimicrobiia</taxon>
        <taxon>Acidimicrobiales</taxon>
        <taxon>Ilumatobacteraceae</taxon>
        <taxon>Ilumatobacter</taxon>
    </lineage>
</organism>
<dbReference type="GO" id="GO:0003677">
    <property type="term" value="F:DNA binding"/>
    <property type="evidence" value="ECO:0007669"/>
    <property type="project" value="InterPro"/>
</dbReference>
<name>A0A4R7HZS0_9ACTN</name>
<dbReference type="NCBIfam" id="NF033580">
    <property type="entry name" value="transpos_IS5_3"/>
    <property type="match status" value="1"/>
</dbReference>
<evidence type="ECO:0000256" key="1">
    <source>
        <dbReference type="SAM" id="MobiDB-lite"/>
    </source>
</evidence>
<dbReference type="OrthoDB" id="4559615at2"/>
<dbReference type="Pfam" id="PF01609">
    <property type="entry name" value="DDE_Tnp_1"/>
    <property type="match status" value="1"/>
</dbReference>
<dbReference type="InterPro" id="IPR002559">
    <property type="entry name" value="Transposase_11"/>
</dbReference>
<accession>A0A4R7HZS0</accession>
<evidence type="ECO:0000259" key="3">
    <source>
        <dbReference type="Pfam" id="PF13340"/>
    </source>
</evidence>
<proteinExistence type="predicted"/>
<feature type="region of interest" description="Disordered" evidence="1">
    <location>
        <begin position="254"/>
        <end position="274"/>
    </location>
</feature>
<feature type="domain" description="Insertion element IS402-like" evidence="3">
    <location>
        <begin position="10"/>
        <end position="86"/>
    </location>
</feature>
<evidence type="ECO:0000313" key="4">
    <source>
        <dbReference type="EMBL" id="TDT16049.1"/>
    </source>
</evidence>
<dbReference type="EMBL" id="SOAU01000001">
    <property type="protein sequence ID" value="TDT16049.1"/>
    <property type="molecule type" value="Genomic_DNA"/>
</dbReference>
<evidence type="ECO:0000259" key="2">
    <source>
        <dbReference type="Pfam" id="PF01609"/>
    </source>
</evidence>
<dbReference type="Proteomes" id="UP000294558">
    <property type="component" value="Unassembled WGS sequence"/>
</dbReference>
<dbReference type="GO" id="GO:0006313">
    <property type="term" value="P:DNA transposition"/>
    <property type="evidence" value="ECO:0007669"/>
    <property type="project" value="InterPro"/>
</dbReference>
<protein>
    <submittedName>
        <fullName evidence="4">DDE family transposase</fullName>
    </submittedName>
</protein>
<keyword evidence="5" id="KW-1185">Reference proteome</keyword>
<feature type="compositionally biased region" description="Basic residues" evidence="1">
    <location>
        <begin position="254"/>
        <end position="263"/>
    </location>
</feature>
<dbReference type="Pfam" id="PF13340">
    <property type="entry name" value="DUF4096"/>
    <property type="match status" value="1"/>
</dbReference>
<dbReference type="InterPro" id="IPR025161">
    <property type="entry name" value="IS402-like_dom"/>
</dbReference>
<dbReference type="RefSeq" id="WP_133868451.1">
    <property type="nucleotide sequence ID" value="NZ_SOAU01000001.1"/>
</dbReference>